<dbReference type="EMBL" id="JAGSHT010000020">
    <property type="protein sequence ID" value="MBZ2198521.1"/>
    <property type="molecule type" value="Genomic_DNA"/>
</dbReference>
<evidence type="ECO:0000313" key="1">
    <source>
        <dbReference type="EMBL" id="MBZ2198521.1"/>
    </source>
</evidence>
<comment type="caution">
    <text evidence="1">The sequence shown here is derived from an EMBL/GenBank/DDBJ whole genome shotgun (WGS) entry which is preliminary data.</text>
</comment>
<reference evidence="1 2" key="1">
    <citation type="submission" date="2021-04" db="EMBL/GenBank/DDBJ databases">
        <title>Ruania sp. nov., isolated from sandy soil of mangrove forest.</title>
        <authorList>
            <person name="Ge X."/>
            <person name="Huang R."/>
            <person name="Liu W."/>
        </authorList>
    </citation>
    <scope>NUCLEOTIDE SEQUENCE [LARGE SCALE GENOMIC DNA]</scope>
    <source>
        <strain evidence="1 2">N2-46</strain>
    </source>
</reference>
<name>A0ABS7SGX1_9MICO</name>
<protein>
    <submittedName>
        <fullName evidence="1">Uncharacterized protein</fullName>
    </submittedName>
</protein>
<evidence type="ECO:0000313" key="2">
    <source>
        <dbReference type="Proteomes" id="UP000826651"/>
    </source>
</evidence>
<gene>
    <name evidence="1" type="ORF">KCQ71_20390</name>
</gene>
<proteinExistence type="predicted"/>
<accession>A0ABS7SGX1</accession>
<dbReference type="RefSeq" id="WP_223409439.1">
    <property type="nucleotide sequence ID" value="NZ_JAGSHT010000020.1"/>
</dbReference>
<organism evidence="1 2">
    <name type="scientific">Occultella gossypii</name>
    <dbReference type="NCBI Taxonomy" id="2800820"/>
    <lineage>
        <taxon>Bacteria</taxon>
        <taxon>Bacillati</taxon>
        <taxon>Actinomycetota</taxon>
        <taxon>Actinomycetes</taxon>
        <taxon>Micrococcales</taxon>
        <taxon>Ruaniaceae</taxon>
        <taxon>Occultella</taxon>
    </lineage>
</organism>
<keyword evidence="2" id="KW-1185">Reference proteome</keyword>
<dbReference type="Proteomes" id="UP000826651">
    <property type="component" value="Unassembled WGS sequence"/>
</dbReference>
<sequence>MRSKRTAPQALEKRETPHMGIITRERATTPLQISLAMCCCSMSALPVQA</sequence>